<dbReference type="Gene3D" id="3.30.1930.10">
    <property type="entry name" value="capsid protein of prophage domain"/>
    <property type="match status" value="1"/>
</dbReference>
<dbReference type="HAMAP" id="MF_04133">
    <property type="entry name" value="CAPSID_LAMBDA"/>
    <property type="match status" value="1"/>
</dbReference>
<keyword evidence="2" id="KW-1185">Reference proteome</keyword>
<dbReference type="InterPro" id="IPR005564">
    <property type="entry name" value="Major_capsid_GpE"/>
</dbReference>
<evidence type="ECO:0000313" key="2">
    <source>
        <dbReference type="Proteomes" id="UP001138540"/>
    </source>
</evidence>
<dbReference type="Gene3D" id="3.15.30.10">
    <property type="entry name" value="putative capsid protein of prophage domain like"/>
    <property type="match status" value="1"/>
</dbReference>
<organism evidence="1 2">
    <name type="scientific">Sphingobium lignivorans</name>
    <dbReference type="NCBI Taxonomy" id="2735886"/>
    <lineage>
        <taxon>Bacteria</taxon>
        <taxon>Pseudomonadati</taxon>
        <taxon>Pseudomonadota</taxon>
        <taxon>Alphaproteobacteria</taxon>
        <taxon>Sphingomonadales</taxon>
        <taxon>Sphingomonadaceae</taxon>
        <taxon>Sphingobium</taxon>
    </lineage>
</organism>
<dbReference type="EMBL" id="JACHKA010000001">
    <property type="protein sequence ID" value="MBB5985927.1"/>
    <property type="molecule type" value="Genomic_DNA"/>
</dbReference>
<sequence>MTTYASANPYELWTSRRLLGVFRQNRPETWAFGRYFTNQMRSTEEWIDFEKLPIRSRSLAPFVKPKGEGHGVFTDRVQGYRFKPANIVVQDAVDELRPLTQQPGIDYSMLSLGTLTPMQRIALIKMAMAAEFQLAVERRWEWMKARAIIDGKVTCVYRDGTSVEVDFQRASGHTEVLSSGNRWGDSGVSIYSKFQSVMDTMNNAAFGGTMVHAEMGQGVANVLLADTEIKAKMEQYHPVPGVNVERGLINGSGEKRYSIGSFTVGGNSGQRIELWVNNETYTADNGSAARYLGTNEIVFTSTPEAINGYECFGMIVDKDAEYQALPMFPKNFVTGERVKTEHISIESAPLFVPINPDATYKLTPIA</sequence>
<dbReference type="Pfam" id="PF03864">
    <property type="entry name" value="Phage_cap_E"/>
    <property type="match status" value="1"/>
</dbReference>
<evidence type="ECO:0008006" key="3">
    <source>
        <dbReference type="Google" id="ProtNLM"/>
    </source>
</evidence>
<reference evidence="1 2" key="1">
    <citation type="submission" date="2020-08" db="EMBL/GenBank/DDBJ databases">
        <title>Exploring microbial biodiversity for novel pathways involved in the catabolism of aromatic compounds derived from lignin.</title>
        <authorList>
            <person name="Elkins J."/>
        </authorList>
    </citation>
    <scope>NUCLEOTIDE SEQUENCE [LARGE SCALE GENOMIC DNA]</scope>
    <source>
        <strain evidence="1 2">B1D3A</strain>
    </source>
</reference>
<dbReference type="RefSeq" id="WP_184152856.1">
    <property type="nucleotide sequence ID" value="NZ_JACHKA010000001.1"/>
</dbReference>
<proteinExistence type="inferred from homology"/>
<dbReference type="Proteomes" id="UP001138540">
    <property type="component" value="Unassembled WGS sequence"/>
</dbReference>
<comment type="caution">
    <text evidence="1">The sequence shown here is derived from an EMBL/GenBank/DDBJ whole genome shotgun (WGS) entry which is preliminary data.</text>
</comment>
<evidence type="ECO:0000313" key="1">
    <source>
        <dbReference type="EMBL" id="MBB5985927.1"/>
    </source>
</evidence>
<name>A0ABR6NH20_9SPHN</name>
<accession>A0ABR6NH20</accession>
<protein>
    <recommendedName>
        <fullName evidence="3">Major capsid protein</fullName>
    </recommendedName>
</protein>
<gene>
    <name evidence="1" type="ORF">HNP60_001901</name>
</gene>